<protein>
    <submittedName>
        <fullName evidence="8">Cobalamin biosynthesis protein</fullName>
    </submittedName>
</protein>
<evidence type="ECO:0000313" key="9">
    <source>
        <dbReference type="Proteomes" id="UP000060487"/>
    </source>
</evidence>
<evidence type="ECO:0000256" key="5">
    <source>
        <dbReference type="ARBA" id="ARBA00023136"/>
    </source>
</evidence>
<gene>
    <name evidence="8" type="ORF">ASN18_1033</name>
</gene>
<evidence type="ECO:0000256" key="2">
    <source>
        <dbReference type="ARBA" id="ARBA00022475"/>
    </source>
</evidence>
<keyword evidence="2" id="KW-1003">Cell membrane</keyword>
<comment type="caution">
    <text evidence="8">The sequence shown here is derived from an EMBL/GenBank/DDBJ whole genome shotgun (WGS) entry which is preliminary data.</text>
</comment>
<dbReference type="InterPro" id="IPR025937">
    <property type="entry name" value="PDGLE_dom"/>
</dbReference>
<evidence type="ECO:0000256" key="6">
    <source>
        <dbReference type="SAM" id="Phobius"/>
    </source>
</evidence>
<proteinExistence type="predicted"/>
<dbReference type="Proteomes" id="UP000060487">
    <property type="component" value="Unassembled WGS sequence"/>
</dbReference>
<keyword evidence="5 6" id="KW-0472">Membrane</keyword>
<sequence>MIQKKLWIGLVIMALMVPLGIVIPEKFGAAGAWGEWSAETLSQMLGYLPDGLRRYAGLWNAPIGDYSVASDSDNTFVKSLSYIASGLIGAVIVGLCVFIISRTALRRE</sequence>
<dbReference type="RefSeq" id="WP_085051682.1">
    <property type="nucleotide sequence ID" value="NZ_LNQR01000034.1"/>
</dbReference>
<keyword evidence="3 6" id="KW-0812">Transmembrane</keyword>
<evidence type="ECO:0000256" key="4">
    <source>
        <dbReference type="ARBA" id="ARBA00022989"/>
    </source>
</evidence>
<keyword evidence="4 6" id="KW-1133">Transmembrane helix</keyword>
<accession>A0ABR5SGY3</accession>
<reference evidence="8 9" key="1">
    <citation type="submission" date="2015-11" db="EMBL/GenBank/DDBJ databases">
        <authorList>
            <person name="Lin W."/>
        </authorList>
    </citation>
    <scope>NUCLEOTIDE SEQUENCE [LARGE SCALE GENOMIC DNA]</scope>
    <source>
        <strain evidence="8 9">HCH-1</strain>
    </source>
</reference>
<evidence type="ECO:0000256" key="3">
    <source>
        <dbReference type="ARBA" id="ARBA00022692"/>
    </source>
</evidence>
<feature type="transmembrane region" description="Helical" evidence="6">
    <location>
        <begin position="7"/>
        <end position="24"/>
    </location>
</feature>
<organism evidence="8 9">
    <name type="scientific">Candidatus Magnetominusculus xianensis</name>
    <dbReference type="NCBI Taxonomy" id="1748249"/>
    <lineage>
        <taxon>Bacteria</taxon>
        <taxon>Pseudomonadati</taxon>
        <taxon>Nitrospirota</taxon>
        <taxon>Nitrospiria</taxon>
        <taxon>Nitrospirales</taxon>
        <taxon>Nitrospiraceae</taxon>
        <taxon>Candidatus Magnetominusculus</taxon>
    </lineage>
</organism>
<dbReference type="Pfam" id="PF13190">
    <property type="entry name" value="PDGLE"/>
    <property type="match status" value="1"/>
</dbReference>
<keyword evidence="9" id="KW-1185">Reference proteome</keyword>
<feature type="transmembrane region" description="Helical" evidence="6">
    <location>
        <begin position="80"/>
        <end position="100"/>
    </location>
</feature>
<name>A0ABR5SGY3_9BACT</name>
<evidence type="ECO:0000259" key="7">
    <source>
        <dbReference type="Pfam" id="PF13190"/>
    </source>
</evidence>
<comment type="subcellular location">
    <subcellularLocation>
        <location evidence="1">Cell membrane</location>
    </subcellularLocation>
</comment>
<feature type="domain" description="PDGLE" evidence="7">
    <location>
        <begin position="4"/>
        <end position="102"/>
    </location>
</feature>
<evidence type="ECO:0000313" key="8">
    <source>
        <dbReference type="EMBL" id="KWT90949.1"/>
    </source>
</evidence>
<evidence type="ECO:0000256" key="1">
    <source>
        <dbReference type="ARBA" id="ARBA00004236"/>
    </source>
</evidence>
<dbReference type="EMBL" id="LNQR01000034">
    <property type="protein sequence ID" value="KWT90949.1"/>
    <property type="molecule type" value="Genomic_DNA"/>
</dbReference>